<dbReference type="Gene3D" id="2.60.120.200">
    <property type="match status" value="1"/>
</dbReference>
<sequence length="386" mass="43933">MAFPAVAANYIEIPLVNQNLPVSVADLKRFAETGNKDDLSEEFYSFLNSYYNYKSDVNSYYEDRGLKFPDFLSHFQQQLNRPIPTDTNSTIDSIEQKLLQLILPYVEPSNWNVFSRIIDHRFPDKKLITFLENFPRDTITEDNFFFSFKSYNAPKPKPIDLTTWKQEGAPSSGVWAVSADGSSVIQTINGRPTFFVSPEEFINTTVTGKFRVEDRIDNDFIGFVFGYQSPIAANDDPVNDFKFLLFDWTRLGSIGEHGHEGFALTEVKGKFSDYTSGFWYHQESAEFDILTTDYSLGKGWTPYTEYDFSLQYETDRIKIHIDGVEIFDLSGDFEAGRFGFYNYSQSYVRYSGFASQPVPEPAAIGGIAMLGLIGLGKMASRKRKGA</sequence>
<gene>
    <name evidence="2" type="ORF">BI308_24095</name>
</gene>
<name>A0A1L9QK39_9CYAN</name>
<dbReference type="GO" id="GO:0005576">
    <property type="term" value="C:extracellular region"/>
    <property type="evidence" value="ECO:0007669"/>
    <property type="project" value="InterPro"/>
</dbReference>
<feature type="domain" description="TSP C-terminal" evidence="1">
    <location>
        <begin position="149"/>
        <end position="362"/>
    </location>
</feature>
<reference evidence="2" key="1">
    <citation type="submission" date="2016-10" db="EMBL/GenBank/DDBJ databases">
        <title>CRISPR-Cas defence system in Roseofilum reptotaenium: evidence of a bacteriophage-cyanobacterium arms race in the coral black band disease.</title>
        <authorList>
            <person name="Buerger P."/>
            <person name="Wood-Charlson E.M."/>
            <person name="Weynberg K.D."/>
            <person name="Willis B."/>
            <person name="Van Oppen M.J."/>
        </authorList>
    </citation>
    <scope>NUCLEOTIDE SEQUENCE [LARGE SCALE GENOMIC DNA]</scope>
    <source>
        <strain evidence="2">AO1-A</strain>
    </source>
</reference>
<evidence type="ECO:0000313" key="3">
    <source>
        <dbReference type="Proteomes" id="UP000183940"/>
    </source>
</evidence>
<keyword evidence="3" id="KW-1185">Reference proteome</keyword>
<dbReference type="EMBL" id="MLAW01000068">
    <property type="protein sequence ID" value="OJJ15732.1"/>
    <property type="molecule type" value="Genomic_DNA"/>
</dbReference>
<dbReference type="AlphaFoldDB" id="A0A1L9QK39"/>
<dbReference type="GO" id="GO:0007155">
    <property type="term" value="P:cell adhesion"/>
    <property type="evidence" value="ECO:0007669"/>
    <property type="project" value="InterPro"/>
</dbReference>
<evidence type="ECO:0000313" key="2">
    <source>
        <dbReference type="EMBL" id="OJJ15732.1"/>
    </source>
</evidence>
<dbReference type="STRING" id="1925591.BI308_24095"/>
<dbReference type="GO" id="GO:0005509">
    <property type="term" value="F:calcium ion binding"/>
    <property type="evidence" value="ECO:0007669"/>
    <property type="project" value="InterPro"/>
</dbReference>
<dbReference type="PROSITE" id="PS51236">
    <property type="entry name" value="TSP_CTER"/>
    <property type="match status" value="1"/>
</dbReference>
<dbReference type="InterPro" id="IPR013320">
    <property type="entry name" value="ConA-like_dom_sf"/>
</dbReference>
<comment type="caution">
    <text evidence="2">The sequence shown here is derived from an EMBL/GenBank/DDBJ whole genome shotgun (WGS) entry which is preliminary data.</text>
</comment>
<proteinExistence type="predicted"/>
<evidence type="ECO:0000259" key="1">
    <source>
        <dbReference type="PROSITE" id="PS51236"/>
    </source>
</evidence>
<dbReference type="Pfam" id="PF05735">
    <property type="entry name" value="TSP_C"/>
    <property type="match status" value="1"/>
</dbReference>
<accession>A0A1L9QK39</accession>
<dbReference type="SUPFAM" id="SSF49899">
    <property type="entry name" value="Concanavalin A-like lectins/glucanases"/>
    <property type="match status" value="1"/>
</dbReference>
<organism evidence="2 3">
    <name type="scientific">Roseofilum reptotaenium AO1-A</name>
    <dbReference type="NCBI Taxonomy" id="1925591"/>
    <lineage>
        <taxon>Bacteria</taxon>
        <taxon>Bacillati</taxon>
        <taxon>Cyanobacteriota</taxon>
        <taxon>Cyanophyceae</taxon>
        <taxon>Desertifilales</taxon>
        <taxon>Desertifilaceae</taxon>
        <taxon>Roseofilum</taxon>
    </lineage>
</organism>
<dbReference type="InterPro" id="IPR008859">
    <property type="entry name" value="Thrombospondin_C"/>
</dbReference>
<dbReference type="Proteomes" id="UP000183940">
    <property type="component" value="Unassembled WGS sequence"/>
</dbReference>
<protein>
    <recommendedName>
        <fullName evidence="1">TSP C-terminal domain-containing protein</fullName>
    </recommendedName>
</protein>